<keyword evidence="6" id="KW-1185">Reference proteome</keyword>
<dbReference type="InterPro" id="IPR017871">
    <property type="entry name" value="ABC_transporter-like_CS"/>
</dbReference>
<dbReference type="Proteomes" id="UP000242329">
    <property type="component" value="Unassembled WGS sequence"/>
</dbReference>
<dbReference type="PROSITE" id="PS50893">
    <property type="entry name" value="ABC_TRANSPORTER_2"/>
    <property type="match status" value="1"/>
</dbReference>
<dbReference type="CDD" id="cd03293">
    <property type="entry name" value="ABC_NrtD_SsuB_transporters"/>
    <property type="match status" value="1"/>
</dbReference>
<dbReference type="GO" id="GO:0016887">
    <property type="term" value="F:ATP hydrolysis activity"/>
    <property type="evidence" value="ECO:0007669"/>
    <property type="project" value="InterPro"/>
</dbReference>
<feature type="domain" description="ABC transporter" evidence="4">
    <location>
        <begin position="2"/>
        <end position="235"/>
    </location>
</feature>
<protein>
    <submittedName>
        <fullName evidence="5">NitT/TauT family transport system ATP-binding protein</fullName>
    </submittedName>
</protein>
<dbReference type="STRING" id="1123382.SAMN02745221_00682"/>
<dbReference type="SUPFAM" id="SSF52540">
    <property type="entry name" value="P-loop containing nucleoside triphosphate hydrolases"/>
    <property type="match status" value="1"/>
</dbReference>
<evidence type="ECO:0000313" key="5">
    <source>
        <dbReference type="EMBL" id="SHG65433.1"/>
    </source>
</evidence>
<dbReference type="InterPro" id="IPR050166">
    <property type="entry name" value="ABC_transporter_ATP-bind"/>
</dbReference>
<dbReference type="SMART" id="SM00382">
    <property type="entry name" value="AAA"/>
    <property type="match status" value="1"/>
</dbReference>
<evidence type="ECO:0000256" key="2">
    <source>
        <dbReference type="ARBA" id="ARBA00022741"/>
    </source>
</evidence>
<keyword evidence="1" id="KW-0813">Transport</keyword>
<organism evidence="5 6">
    <name type="scientific">Thermosyntropha lipolytica DSM 11003</name>
    <dbReference type="NCBI Taxonomy" id="1123382"/>
    <lineage>
        <taxon>Bacteria</taxon>
        <taxon>Bacillati</taxon>
        <taxon>Bacillota</taxon>
        <taxon>Clostridia</taxon>
        <taxon>Eubacteriales</taxon>
        <taxon>Syntrophomonadaceae</taxon>
        <taxon>Thermosyntropha</taxon>
    </lineage>
</organism>
<sequence length="255" mass="29353">MLELQEVVKVYLRENFRHEVLKGISFQVSQGEFFCILGPSGCGKTTLLRMIGGYEKVSGGRILLQGEEITGPGPDRIMVFQTFDQLFAWQTVRGNVEYPLKINGMARGERRERADFYIEMVGLKGYENYYPHQLSGGMKQRAALARALALQPQILLLDEPFASLDAQNREILQEELLRIWNSLKPTVIFVTHAVDEAIILADRILVMTEDGDIKMIVENKLQRPRRPGMPGFARMWDFLYEQVRSSRWQAEKRKN</sequence>
<reference evidence="6" key="1">
    <citation type="submission" date="2016-11" db="EMBL/GenBank/DDBJ databases">
        <authorList>
            <person name="Varghese N."/>
            <person name="Submissions S."/>
        </authorList>
    </citation>
    <scope>NUCLEOTIDE SEQUENCE [LARGE SCALE GENOMIC DNA]</scope>
    <source>
        <strain evidence="6">DSM 11003</strain>
    </source>
</reference>
<keyword evidence="2" id="KW-0547">Nucleotide-binding</keyword>
<evidence type="ECO:0000259" key="4">
    <source>
        <dbReference type="PROSITE" id="PS50893"/>
    </source>
</evidence>
<evidence type="ECO:0000256" key="1">
    <source>
        <dbReference type="ARBA" id="ARBA00022448"/>
    </source>
</evidence>
<dbReference type="AlphaFoldDB" id="A0A1M5LM68"/>
<dbReference type="GO" id="GO:0005524">
    <property type="term" value="F:ATP binding"/>
    <property type="evidence" value="ECO:0007669"/>
    <property type="project" value="UniProtKB-KW"/>
</dbReference>
<dbReference type="InterPro" id="IPR027417">
    <property type="entry name" value="P-loop_NTPase"/>
</dbReference>
<proteinExistence type="predicted"/>
<dbReference type="InterPro" id="IPR003593">
    <property type="entry name" value="AAA+_ATPase"/>
</dbReference>
<dbReference type="PANTHER" id="PTHR42788">
    <property type="entry name" value="TAURINE IMPORT ATP-BINDING PROTEIN-RELATED"/>
    <property type="match status" value="1"/>
</dbReference>
<dbReference type="EMBL" id="FQWY01000008">
    <property type="protein sequence ID" value="SHG65433.1"/>
    <property type="molecule type" value="Genomic_DNA"/>
</dbReference>
<dbReference type="PROSITE" id="PS00211">
    <property type="entry name" value="ABC_TRANSPORTER_1"/>
    <property type="match status" value="1"/>
</dbReference>
<dbReference type="InterPro" id="IPR003439">
    <property type="entry name" value="ABC_transporter-like_ATP-bd"/>
</dbReference>
<accession>A0A1M5LM68</accession>
<name>A0A1M5LM68_9FIRM</name>
<keyword evidence="3 5" id="KW-0067">ATP-binding</keyword>
<gene>
    <name evidence="5" type="ORF">SAMN02745221_00682</name>
</gene>
<evidence type="ECO:0000313" key="6">
    <source>
        <dbReference type="Proteomes" id="UP000242329"/>
    </source>
</evidence>
<evidence type="ECO:0000256" key="3">
    <source>
        <dbReference type="ARBA" id="ARBA00022840"/>
    </source>
</evidence>
<dbReference type="RefSeq" id="WP_242938991.1">
    <property type="nucleotide sequence ID" value="NZ_FQWY01000008.1"/>
</dbReference>
<dbReference type="PANTHER" id="PTHR42788:SF13">
    <property type="entry name" value="ALIPHATIC SULFONATES IMPORT ATP-BINDING PROTEIN SSUB"/>
    <property type="match status" value="1"/>
</dbReference>
<dbReference type="Pfam" id="PF00005">
    <property type="entry name" value="ABC_tran"/>
    <property type="match status" value="1"/>
</dbReference>
<dbReference type="Gene3D" id="3.40.50.300">
    <property type="entry name" value="P-loop containing nucleotide triphosphate hydrolases"/>
    <property type="match status" value="1"/>
</dbReference>